<dbReference type="SUPFAM" id="SSF53167">
    <property type="entry name" value="Purine and uridine phosphorylases"/>
    <property type="match status" value="1"/>
</dbReference>
<name>A0A9W9IGQ8_9EURO</name>
<dbReference type="OrthoDB" id="195446at2759"/>
<dbReference type="RefSeq" id="XP_056546944.1">
    <property type="nucleotide sequence ID" value="XM_056683338.1"/>
</dbReference>
<dbReference type="InterPro" id="IPR002110">
    <property type="entry name" value="Ankyrin_rpt"/>
</dbReference>
<dbReference type="Gene3D" id="1.25.40.20">
    <property type="entry name" value="Ankyrin repeat-containing domain"/>
    <property type="match status" value="6"/>
</dbReference>
<dbReference type="Pfam" id="PF22939">
    <property type="entry name" value="WHD_GPIID"/>
    <property type="match status" value="1"/>
</dbReference>
<proteinExistence type="predicted"/>
<gene>
    <name evidence="6" type="ORF">N7482_001213</name>
</gene>
<dbReference type="Pfam" id="PF24883">
    <property type="entry name" value="NPHP3_N"/>
    <property type="match status" value="1"/>
</dbReference>
<comment type="caution">
    <text evidence="6">The sequence shown here is derived from an EMBL/GenBank/DDBJ whole genome shotgun (WGS) entry which is preliminary data.</text>
</comment>
<dbReference type="InterPro" id="IPR027417">
    <property type="entry name" value="P-loop_NTPase"/>
</dbReference>
<feature type="repeat" description="ANK" evidence="3">
    <location>
        <begin position="1132"/>
        <end position="1155"/>
    </location>
</feature>
<feature type="repeat" description="ANK" evidence="3">
    <location>
        <begin position="997"/>
        <end position="1029"/>
    </location>
</feature>
<evidence type="ECO:0000256" key="1">
    <source>
        <dbReference type="ARBA" id="ARBA00022737"/>
    </source>
</evidence>
<feature type="repeat" description="ANK" evidence="3">
    <location>
        <begin position="933"/>
        <end position="965"/>
    </location>
</feature>
<dbReference type="PROSITE" id="PS50297">
    <property type="entry name" value="ANK_REP_REGION"/>
    <property type="match status" value="8"/>
</dbReference>
<dbReference type="SMART" id="SM00248">
    <property type="entry name" value="ANK"/>
    <property type="match status" value="17"/>
</dbReference>
<evidence type="ECO:0000259" key="5">
    <source>
        <dbReference type="Pfam" id="PF24883"/>
    </source>
</evidence>
<evidence type="ECO:0000256" key="3">
    <source>
        <dbReference type="PROSITE-ProRule" id="PRU00023"/>
    </source>
</evidence>
<dbReference type="PROSITE" id="PS50088">
    <property type="entry name" value="ANK_REPEAT"/>
    <property type="match status" value="11"/>
</dbReference>
<feature type="repeat" description="ANK" evidence="3">
    <location>
        <begin position="866"/>
        <end position="890"/>
    </location>
</feature>
<dbReference type="PANTHER" id="PTHR24198:SF165">
    <property type="entry name" value="ANKYRIN REPEAT-CONTAINING PROTEIN-RELATED"/>
    <property type="match status" value="1"/>
</dbReference>
<sequence length="1499" mass="164734">MGHEKLTHDAYTVGWVCVLECELNASRALFDKEHERLPAAEKDDNMYLLGEMAGHNVVIAFPAVYGVGAAAQTATNMIRTFHSIRFGLMVGIGGAAPNPSHFGKPAEDIRLGDVLVSQPKGDQGGVVHYDLGQRKADGKLHKRSHLNKPPTMLLNAMKLLRSDHLFGGGEMNRYITDVARLSEKREVFQAYQFPGRDIDRLYQVDYDHEGEEDCTHCDVNLTETRAPRNSDGPVVHYGLIASGNAVIKDPRYRDELRKAWNVACFEMEAAGLMDNFPCLVIRGISDYSDTHKNDIWQPYAAVAAAAYAKDLLRVILPQEVHAAKVVEMKEVLDVLSNIQTSVSIIGSSVTATQENELLIWLSSKDYGSEQTDNLSQRQEGTGTWLLETTEFQEWIGERNKTVYCRGMPGAGKTVMTAVVVDHLRSRFEGNPAVGIACIYCSVQNEAEQTRSCIFLSLLRQLVRQLAYTPEMVNSMYNRHKRAGDRPSFREIADALQDTISHFRRTFIVVDALDELLLSESPPKQLVRDIFTLQEKTKINIFATSRFVPEIAGEFKQSILIDIRAAEGDVVRFLKSHIRELPAFVSETPGLEDEIKTGIIEAIDGMFLLAKLHLTTLLDKISIRDVKDTLKSLPRGFDGYDKSYLEAMNNIHSQRQGLRELALKVLSWICCSRRLLLATELQHALAVKEKHTEFDQMSVPDMGLMVSVCKGLVIVDGEQGTIRLVHYTTQQYFERTWGEWFHDAHERIAETTLRYLTFDNFDSGPCPTGMAFMARLDQYALYDYAARNWSYHVRTALFEETSLVLKLLEDENCLSSSAQAMFAERSQARSERSPRGMTGLHVAAYFGLEKTVRLLLCKFRPDVKDSSGRTPLLWASAHGHAAVVEALIENSLVDPDCEDDDGQTALFLAADNGHGKIVDLLMRRRVDFNHMDAAKQTPLCLAASNGDEEVIKVFLLHQVDVNCENGDGETPLVSAAGQGHAGTVELLLNSSSPPAIDDRNIALSRAASNGFTAAVKVLLEHGADADHRDSTENTPLLSAAKYGYEEVVSLFLSHQNVNPNPENAQGQTALSLAAGGGHQNTVCLLLGDSRVNPDHKDKKGLTPLSLAAFWGHKSVVKLFLEIPRVNANHTDSFGITPLALAAQNGHEEVVRRLLRNATVDSDPHDLDTGNTPLATAAQYGRASVVELLLTIPGVDPNSKNTKGATPLTLAAREGWADVVEVLLLDDRVDSNHRNESGRTPLSWACGRGHNAAVERLLAVESVDLNVPDGEGRTPLLWAASGGSPTIVAQILSTRKVVDLDCKDSNGQTPLCRAAETGGLAVVEILLSEGADANAEDKDRMTPLMRSVENGHLEVVEALLTAGASLAGVDQDGRNPLIIAVEAGRGAVVEMLLNDAGLDPDASGEYGLTPLELAEECGWDDIVNLIEVSHERGRSPTDRNLPPRASFGASLAAAIGLSNFRLGWNWERKLQGVLSYQGEMTETEPKIQMLARSHSQISLDN</sequence>
<evidence type="ECO:0000313" key="7">
    <source>
        <dbReference type="Proteomes" id="UP001149163"/>
    </source>
</evidence>
<dbReference type="Pfam" id="PF00023">
    <property type="entry name" value="Ank"/>
    <property type="match status" value="1"/>
</dbReference>
<feature type="repeat" description="ANK" evidence="3">
    <location>
        <begin position="1304"/>
        <end position="1336"/>
    </location>
</feature>
<dbReference type="Pfam" id="PF13857">
    <property type="entry name" value="Ank_5"/>
    <property type="match status" value="1"/>
</dbReference>
<dbReference type="InterPro" id="IPR054471">
    <property type="entry name" value="GPIID_WHD"/>
</dbReference>
<keyword evidence="1" id="KW-0677">Repeat</keyword>
<feature type="repeat" description="ANK" evidence="3">
    <location>
        <begin position="1201"/>
        <end position="1234"/>
    </location>
</feature>
<dbReference type="PRINTS" id="PR01415">
    <property type="entry name" value="ANKYRIN"/>
</dbReference>
<keyword evidence="2 3" id="KW-0040">ANK repeat</keyword>
<evidence type="ECO:0000256" key="2">
    <source>
        <dbReference type="ARBA" id="ARBA00023043"/>
    </source>
</evidence>
<dbReference type="Pfam" id="PF12796">
    <property type="entry name" value="Ank_2"/>
    <property type="match status" value="4"/>
</dbReference>
<feature type="domain" description="GPI inositol-deacylase winged helix" evidence="4">
    <location>
        <begin position="655"/>
        <end position="732"/>
    </location>
</feature>
<dbReference type="Proteomes" id="UP001149163">
    <property type="component" value="Unassembled WGS sequence"/>
</dbReference>
<dbReference type="InterPro" id="IPR035994">
    <property type="entry name" value="Nucleoside_phosphorylase_sf"/>
</dbReference>
<protein>
    <recommendedName>
        <fullName evidence="8">Nucleoside phosphorylase domain-containing protein</fullName>
    </recommendedName>
</protein>
<reference evidence="6" key="1">
    <citation type="submission" date="2022-11" db="EMBL/GenBank/DDBJ databases">
        <authorList>
            <person name="Petersen C."/>
        </authorList>
    </citation>
    <scope>NUCLEOTIDE SEQUENCE</scope>
    <source>
        <strain evidence="6">IBT 26290</strain>
    </source>
</reference>
<dbReference type="SUPFAM" id="SSF48403">
    <property type="entry name" value="Ankyrin repeat"/>
    <property type="match status" value="2"/>
</dbReference>
<organism evidence="6 7">
    <name type="scientific">Penicillium canariense</name>
    <dbReference type="NCBI Taxonomy" id="189055"/>
    <lineage>
        <taxon>Eukaryota</taxon>
        <taxon>Fungi</taxon>
        <taxon>Dikarya</taxon>
        <taxon>Ascomycota</taxon>
        <taxon>Pezizomycotina</taxon>
        <taxon>Eurotiomycetes</taxon>
        <taxon>Eurotiomycetidae</taxon>
        <taxon>Eurotiales</taxon>
        <taxon>Aspergillaceae</taxon>
        <taxon>Penicillium</taxon>
    </lineage>
</organism>
<evidence type="ECO:0008006" key="8">
    <source>
        <dbReference type="Google" id="ProtNLM"/>
    </source>
</evidence>
<dbReference type="Gene3D" id="3.40.50.300">
    <property type="entry name" value="P-loop containing nucleotide triphosphate hydrolases"/>
    <property type="match status" value="1"/>
</dbReference>
<evidence type="ECO:0000259" key="4">
    <source>
        <dbReference type="Pfam" id="PF22939"/>
    </source>
</evidence>
<dbReference type="PANTHER" id="PTHR24198">
    <property type="entry name" value="ANKYRIN REPEAT AND PROTEIN KINASE DOMAIN-CONTAINING PROTEIN"/>
    <property type="match status" value="1"/>
</dbReference>
<dbReference type="GeneID" id="81422514"/>
<keyword evidence="7" id="KW-1185">Reference proteome</keyword>
<feature type="repeat" description="ANK" evidence="3">
    <location>
        <begin position="1167"/>
        <end position="1188"/>
    </location>
</feature>
<evidence type="ECO:0000313" key="6">
    <source>
        <dbReference type="EMBL" id="KAJ5175336.1"/>
    </source>
</evidence>
<dbReference type="Gene3D" id="3.40.50.1580">
    <property type="entry name" value="Nucleoside phosphorylase domain"/>
    <property type="match status" value="1"/>
</dbReference>
<dbReference type="InterPro" id="IPR056884">
    <property type="entry name" value="NPHP3-like_N"/>
</dbReference>
<feature type="domain" description="Nephrocystin 3-like N-terminal" evidence="5">
    <location>
        <begin position="380"/>
        <end position="545"/>
    </location>
</feature>
<reference evidence="6" key="2">
    <citation type="journal article" date="2023" name="IMA Fungus">
        <title>Comparative genomic study of the Penicillium genus elucidates a diverse pangenome and 15 lateral gene transfer events.</title>
        <authorList>
            <person name="Petersen C."/>
            <person name="Sorensen T."/>
            <person name="Nielsen M.R."/>
            <person name="Sondergaard T.E."/>
            <person name="Sorensen J.L."/>
            <person name="Fitzpatrick D.A."/>
            <person name="Frisvad J.C."/>
            <person name="Nielsen K.L."/>
        </authorList>
    </citation>
    <scope>NUCLEOTIDE SEQUENCE</scope>
    <source>
        <strain evidence="6">IBT 26290</strain>
    </source>
</reference>
<feature type="repeat" description="ANK" evidence="3">
    <location>
        <begin position="1235"/>
        <end position="1268"/>
    </location>
</feature>
<feature type="repeat" description="ANK" evidence="3">
    <location>
        <begin position="966"/>
        <end position="998"/>
    </location>
</feature>
<dbReference type="Pfam" id="PF13637">
    <property type="entry name" value="Ank_4"/>
    <property type="match status" value="1"/>
</dbReference>
<dbReference type="SUPFAM" id="SSF52540">
    <property type="entry name" value="P-loop containing nucleoside triphosphate hydrolases"/>
    <property type="match status" value="1"/>
</dbReference>
<dbReference type="GO" id="GO:0003824">
    <property type="term" value="F:catalytic activity"/>
    <property type="evidence" value="ECO:0007669"/>
    <property type="project" value="InterPro"/>
</dbReference>
<dbReference type="GO" id="GO:0009116">
    <property type="term" value="P:nucleoside metabolic process"/>
    <property type="evidence" value="ECO:0007669"/>
    <property type="project" value="InterPro"/>
</dbReference>
<accession>A0A9W9IGQ8</accession>
<feature type="repeat" description="ANK" evidence="3">
    <location>
        <begin position="900"/>
        <end position="932"/>
    </location>
</feature>
<dbReference type="EMBL" id="JAPQKN010000001">
    <property type="protein sequence ID" value="KAJ5175336.1"/>
    <property type="molecule type" value="Genomic_DNA"/>
</dbReference>
<feature type="repeat" description="ANK" evidence="3">
    <location>
        <begin position="1337"/>
        <end position="1369"/>
    </location>
</feature>
<dbReference type="InterPro" id="IPR036770">
    <property type="entry name" value="Ankyrin_rpt-contain_sf"/>
</dbReference>